<dbReference type="PATRIC" id="fig|1217703.3.peg.402"/>
<dbReference type="Proteomes" id="UP000013261">
    <property type="component" value="Unassembled WGS sequence"/>
</dbReference>
<evidence type="ECO:0000256" key="4">
    <source>
        <dbReference type="ARBA" id="ARBA00022989"/>
    </source>
</evidence>
<dbReference type="PANTHER" id="PTHR30287">
    <property type="entry name" value="MEMBRANE COMPONENT OF PREDICTED ABC SUPERFAMILY METABOLITE UPTAKE TRANSPORTER"/>
    <property type="match status" value="1"/>
</dbReference>
<evidence type="ECO:0000313" key="8">
    <source>
        <dbReference type="EMBL" id="ENW95135.1"/>
    </source>
</evidence>
<organism evidence="8 9">
    <name type="scientific">Acinetobacter dispersus</name>
    <dbReference type="NCBI Taxonomy" id="70348"/>
    <lineage>
        <taxon>Bacteria</taxon>
        <taxon>Pseudomonadati</taxon>
        <taxon>Pseudomonadota</taxon>
        <taxon>Gammaproteobacteria</taxon>
        <taxon>Moraxellales</taxon>
        <taxon>Moraxellaceae</taxon>
        <taxon>Acinetobacter</taxon>
    </lineage>
</organism>
<comment type="caution">
    <text evidence="8">The sequence shown here is derived from an EMBL/GenBank/DDBJ whole genome shotgun (WGS) entry which is preliminary data.</text>
</comment>
<keyword evidence="2" id="KW-1003">Cell membrane</keyword>
<feature type="transmembrane region" description="Helical" evidence="6">
    <location>
        <begin position="470"/>
        <end position="489"/>
    </location>
</feature>
<evidence type="ECO:0000259" key="7">
    <source>
        <dbReference type="Pfam" id="PF02687"/>
    </source>
</evidence>
<evidence type="ECO:0000256" key="3">
    <source>
        <dbReference type="ARBA" id="ARBA00022692"/>
    </source>
</evidence>
<keyword evidence="4 6" id="KW-1133">Transmembrane helix</keyword>
<dbReference type="RefSeq" id="WP_005184192.1">
    <property type="nucleotide sequence ID" value="NZ_KB850048.1"/>
</dbReference>
<feature type="transmembrane region" description="Helical" evidence="6">
    <location>
        <begin position="426"/>
        <end position="449"/>
    </location>
</feature>
<feature type="transmembrane region" description="Helical" evidence="6">
    <location>
        <begin position="789"/>
        <end position="809"/>
    </location>
</feature>
<dbReference type="InterPro" id="IPR038766">
    <property type="entry name" value="Membrane_comp_ABC_pdt"/>
</dbReference>
<comment type="subcellular location">
    <subcellularLocation>
        <location evidence="1">Cell membrane</location>
        <topology evidence="1">Multi-pass membrane protein</topology>
    </subcellularLocation>
</comment>
<dbReference type="InterPro" id="IPR003838">
    <property type="entry name" value="ABC3_permease_C"/>
</dbReference>
<dbReference type="GO" id="GO:0005886">
    <property type="term" value="C:plasma membrane"/>
    <property type="evidence" value="ECO:0007669"/>
    <property type="project" value="UniProtKB-SubCell"/>
</dbReference>
<feature type="domain" description="ABC3 transporter permease C-terminal" evidence="7">
    <location>
        <begin position="704"/>
        <end position="813"/>
    </location>
</feature>
<evidence type="ECO:0000256" key="5">
    <source>
        <dbReference type="ARBA" id="ARBA00023136"/>
    </source>
</evidence>
<feature type="transmembrane region" description="Helical" evidence="6">
    <location>
        <begin position="308"/>
        <end position="337"/>
    </location>
</feature>
<feature type="transmembrane region" description="Helical" evidence="6">
    <location>
        <begin position="697"/>
        <end position="724"/>
    </location>
</feature>
<reference evidence="8 9" key="1">
    <citation type="submission" date="2013-02" db="EMBL/GenBank/DDBJ databases">
        <title>The Genome Sequence of Acinetobacter sp. ANC 4105.</title>
        <authorList>
            <consortium name="The Broad Institute Genome Sequencing Platform"/>
            <consortium name="The Broad Institute Genome Sequencing Center for Infectious Disease"/>
            <person name="Cerqueira G."/>
            <person name="Feldgarden M."/>
            <person name="Courvalin P."/>
            <person name="Perichon B."/>
            <person name="Grillot-Courvalin C."/>
            <person name="Clermont D."/>
            <person name="Rocha E."/>
            <person name="Yoon E.-J."/>
            <person name="Nemec A."/>
            <person name="Walker B."/>
            <person name="Young S.K."/>
            <person name="Zeng Q."/>
            <person name="Gargeya S."/>
            <person name="Fitzgerald M."/>
            <person name="Haas B."/>
            <person name="Abouelleil A."/>
            <person name="Alvarado L."/>
            <person name="Arachchi H.M."/>
            <person name="Berlin A.M."/>
            <person name="Chapman S.B."/>
            <person name="Dewar J."/>
            <person name="Goldberg J."/>
            <person name="Griggs A."/>
            <person name="Gujja S."/>
            <person name="Hansen M."/>
            <person name="Howarth C."/>
            <person name="Imamovic A."/>
            <person name="Larimer J."/>
            <person name="McCowan C."/>
            <person name="Murphy C."/>
            <person name="Neiman D."/>
            <person name="Pearson M."/>
            <person name="Priest M."/>
            <person name="Roberts A."/>
            <person name="Saif S."/>
            <person name="Shea T."/>
            <person name="Sisk P."/>
            <person name="Sykes S."/>
            <person name="Wortman J."/>
            <person name="Nusbaum C."/>
            <person name="Birren B."/>
        </authorList>
    </citation>
    <scope>NUCLEOTIDE SEQUENCE [LARGE SCALE GENOMIC DNA]</scope>
    <source>
        <strain evidence="8 9">ANC 4105</strain>
    </source>
</reference>
<keyword evidence="3 6" id="KW-0812">Transmembrane</keyword>
<feature type="domain" description="ABC3 transporter permease C-terminal" evidence="7">
    <location>
        <begin position="268"/>
        <end position="374"/>
    </location>
</feature>
<dbReference type="OrthoDB" id="5292592at2"/>
<feature type="transmembrane region" description="Helical" evidence="6">
    <location>
        <begin position="402"/>
        <end position="420"/>
    </location>
</feature>
<protein>
    <recommendedName>
        <fullName evidence="7">ABC3 transporter permease C-terminal domain-containing protein</fullName>
    </recommendedName>
</protein>
<name>N9MPB8_9GAMM</name>
<accession>N9MPB8</accession>
<dbReference type="eggNOG" id="COG3127">
    <property type="taxonomic scope" value="Bacteria"/>
</dbReference>
<evidence type="ECO:0000256" key="1">
    <source>
        <dbReference type="ARBA" id="ARBA00004651"/>
    </source>
</evidence>
<feature type="transmembrane region" description="Helical" evidence="6">
    <location>
        <begin position="263"/>
        <end position="287"/>
    </location>
</feature>
<evidence type="ECO:0000313" key="9">
    <source>
        <dbReference type="Proteomes" id="UP000013261"/>
    </source>
</evidence>
<dbReference type="HOGENOM" id="CLU_009475_2_0_6"/>
<keyword evidence="5 6" id="KW-0472">Membrane</keyword>
<sequence length="827" mass="91637">MSSVLKPLLLQSFRTGGLYLLIIALSLAISATTALKFSNTQVQNAVALQAAEMLGGDLVLSDKDPIQPNWLQQADELKLKHAPVTVFSSMAHTQDQFVMVNVKAVDANFPLRGQLVIQPKAQAIQPGEVWLSQRAMDLLHAKMGEPLAIADGQFKVTGIIERDSNQETGFSGFSPTVIIHQADIAKTNAVQVGSRIEYRLLLAGEPEPIKAYKNIFKQSQKDEQGADQAADQQLEGEQNSLKLRDASQSNTRLMKPIENLDTFLQLANLLTILLCGIAIALTSQRYVQQNQDHIALMRCLGASKRQILLTYIALLGVVSALSIVLGSLIGIALGYGLLQLMLQLIPQLQLSFAVVDLLYALPIAIFTSVMVLIGFILPSIWELLNTPPIRVIRQQERSRKSYVAMFAIGIVSLIIFSLVLSDNLQLSLLVLTAILLLCVILYAVIWLLLKAIKQLKHPLAAYVRIPHQTALQITALALGLSLITVLSVLRTDLLQRWQQQLPVGTPNQFVYGLPPFDMPQFKQQIEQNGWQSTPLYPNIRGRLLSKNGHAFSPELVKQNNSLRRELNLTQASLYPKDNVITQGIANFSKAGQVSVEEKTAHELGIQIGDQLSFSLPEGTLEATVVNLRTVEWESFSPNFFFIFSPETMDENAGSYLGSFYLPPADQPKMVQLIQQFSNTVFIDVGRILEEVKRLMNVLVQIVTVLAALVGFSGILVLIACLNVLMDERRKEVALLRSFGVAKNKLKRMLSLEIGFIGLLSGVVACLFAEVISAIASHRMQMAVQWHPEIWLILPLSMMLICTLIGRYRLSYLCDIPPLQSLREMNQS</sequence>
<dbReference type="Pfam" id="PF02687">
    <property type="entry name" value="FtsX"/>
    <property type="match status" value="2"/>
</dbReference>
<evidence type="ECO:0000256" key="6">
    <source>
        <dbReference type="SAM" id="Phobius"/>
    </source>
</evidence>
<dbReference type="EMBL" id="APRL01000003">
    <property type="protein sequence ID" value="ENW95135.1"/>
    <property type="molecule type" value="Genomic_DNA"/>
</dbReference>
<keyword evidence="9" id="KW-1185">Reference proteome</keyword>
<proteinExistence type="predicted"/>
<evidence type="ECO:0000256" key="2">
    <source>
        <dbReference type="ARBA" id="ARBA00022475"/>
    </source>
</evidence>
<feature type="transmembrane region" description="Helical" evidence="6">
    <location>
        <begin position="357"/>
        <end position="381"/>
    </location>
</feature>
<feature type="transmembrane region" description="Helical" evidence="6">
    <location>
        <begin position="753"/>
        <end position="777"/>
    </location>
</feature>
<dbReference type="PANTHER" id="PTHR30287:SF1">
    <property type="entry name" value="INNER MEMBRANE PROTEIN"/>
    <property type="match status" value="1"/>
</dbReference>
<dbReference type="AlphaFoldDB" id="N9MPB8"/>
<gene>
    <name evidence="8" type="ORF">F904_00423</name>
</gene>